<dbReference type="OrthoDB" id="3267806at2759"/>
<dbReference type="Proteomes" id="UP000053558">
    <property type="component" value="Unassembled WGS sequence"/>
</dbReference>
<protein>
    <submittedName>
        <fullName evidence="3">Uncharacterized protein</fullName>
    </submittedName>
</protein>
<feature type="transmembrane region" description="Helical" evidence="2">
    <location>
        <begin position="234"/>
        <end position="258"/>
    </location>
</feature>
<evidence type="ECO:0000313" key="4">
    <source>
        <dbReference type="Proteomes" id="UP000053558"/>
    </source>
</evidence>
<organism evidence="3 4">
    <name type="scientific">Coniophora puteana (strain RWD-64-598)</name>
    <name type="common">Brown rot fungus</name>
    <dbReference type="NCBI Taxonomy" id="741705"/>
    <lineage>
        <taxon>Eukaryota</taxon>
        <taxon>Fungi</taxon>
        <taxon>Dikarya</taxon>
        <taxon>Basidiomycota</taxon>
        <taxon>Agaricomycotina</taxon>
        <taxon>Agaricomycetes</taxon>
        <taxon>Agaricomycetidae</taxon>
        <taxon>Boletales</taxon>
        <taxon>Coniophorineae</taxon>
        <taxon>Coniophoraceae</taxon>
        <taxon>Coniophora</taxon>
    </lineage>
</organism>
<dbReference type="RefSeq" id="XP_007768508.1">
    <property type="nucleotide sequence ID" value="XM_007770318.1"/>
</dbReference>
<name>A0A5M3MPN3_CONPW</name>
<keyword evidence="2" id="KW-0472">Membrane</keyword>
<dbReference type="EMBL" id="JH711578">
    <property type="protein sequence ID" value="EIW81083.1"/>
    <property type="molecule type" value="Genomic_DNA"/>
</dbReference>
<comment type="caution">
    <text evidence="3">The sequence shown here is derived from an EMBL/GenBank/DDBJ whole genome shotgun (WGS) entry which is preliminary data.</text>
</comment>
<keyword evidence="4" id="KW-1185">Reference proteome</keyword>
<feature type="transmembrane region" description="Helical" evidence="2">
    <location>
        <begin position="264"/>
        <end position="283"/>
    </location>
</feature>
<evidence type="ECO:0000256" key="1">
    <source>
        <dbReference type="SAM" id="MobiDB-lite"/>
    </source>
</evidence>
<feature type="region of interest" description="Disordered" evidence="1">
    <location>
        <begin position="334"/>
        <end position="357"/>
    </location>
</feature>
<keyword evidence="2" id="KW-0812">Transmembrane</keyword>
<feature type="transmembrane region" description="Helical" evidence="2">
    <location>
        <begin position="34"/>
        <end position="54"/>
    </location>
</feature>
<sequence length="357" mass="38955">MASNSSSGSGSGAPPAMVDSTFADGIRLIGTTTVAGTFYGLMTVLAATCVQVTLTSPCGRRSRSRMAVLIGYIGLLWLCATLILAGFSRQIEEAYVQHRFDGPGPAAYNDQTSPESKVVDVADWLLSVLVHGMMTWRIKITWQSSRAYPYIMFLMIALYLGSSAITAIGVIFDMLPNHDIFTSPAANGLTVAGLLTGTLLTVVATALMAGRIWYYRRRFKKQIGNPHPKQYTKIAPMAVESCAIVTVSDIVFITLLLIRHPAMYLVIAVLPQLQVIGPLLLMLRIARGVAWDATTASTIITREHDVAELGAIRRGHVAGSYDPSRRMSLKFARHEHEHEMESDDAGTYDETEEGKRS</sequence>
<feature type="compositionally biased region" description="Acidic residues" evidence="1">
    <location>
        <begin position="340"/>
        <end position="357"/>
    </location>
</feature>
<evidence type="ECO:0000313" key="3">
    <source>
        <dbReference type="EMBL" id="EIW81083.1"/>
    </source>
</evidence>
<feature type="transmembrane region" description="Helical" evidence="2">
    <location>
        <begin position="121"/>
        <end position="138"/>
    </location>
</feature>
<evidence type="ECO:0000256" key="2">
    <source>
        <dbReference type="SAM" id="Phobius"/>
    </source>
</evidence>
<dbReference type="KEGG" id="cput:CONPUDRAFT_153633"/>
<feature type="transmembrane region" description="Helical" evidence="2">
    <location>
        <begin position="192"/>
        <end position="214"/>
    </location>
</feature>
<feature type="transmembrane region" description="Helical" evidence="2">
    <location>
        <begin position="66"/>
        <end position="87"/>
    </location>
</feature>
<dbReference type="AlphaFoldDB" id="A0A5M3MPN3"/>
<feature type="transmembrane region" description="Helical" evidence="2">
    <location>
        <begin position="150"/>
        <end position="172"/>
    </location>
</feature>
<dbReference type="GeneID" id="19203152"/>
<gene>
    <name evidence="3" type="ORF">CONPUDRAFT_153633</name>
</gene>
<reference evidence="4" key="1">
    <citation type="journal article" date="2012" name="Science">
        <title>The Paleozoic origin of enzymatic lignin decomposition reconstructed from 31 fungal genomes.</title>
        <authorList>
            <person name="Floudas D."/>
            <person name="Binder M."/>
            <person name="Riley R."/>
            <person name="Barry K."/>
            <person name="Blanchette R.A."/>
            <person name="Henrissat B."/>
            <person name="Martinez A.T."/>
            <person name="Otillar R."/>
            <person name="Spatafora J.W."/>
            <person name="Yadav J.S."/>
            <person name="Aerts A."/>
            <person name="Benoit I."/>
            <person name="Boyd A."/>
            <person name="Carlson A."/>
            <person name="Copeland A."/>
            <person name="Coutinho P.M."/>
            <person name="de Vries R.P."/>
            <person name="Ferreira P."/>
            <person name="Findley K."/>
            <person name="Foster B."/>
            <person name="Gaskell J."/>
            <person name="Glotzer D."/>
            <person name="Gorecki P."/>
            <person name="Heitman J."/>
            <person name="Hesse C."/>
            <person name="Hori C."/>
            <person name="Igarashi K."/>
            <person name="Jurgens J.A."/>
            <person name="Kallen N."/>
            <person name="Kersten P."/>
            <person name="Kohler A."/>
            <person name="Kuees U."/>
            <person name="Kumar T.K.A."/>
            <person name="Kuo A."/>
            <person name="LaButti K."/>
            <person name="Larrondo L.F."/>
            <person name="Lindquist E."/>
            <person name="Ling A."/>
            <person name="Lombard V."/>
            <person name="Lucas S."/>
            <person name="Lundell T."/>
            <person name="Martin R."/>
            <person name="McLaughlin D.J."/>
            <person name="Morgenstern I."/>
            <person name="Morin E."/>
            <person name="Murat C."/>
            <person name="Nagy L.G."/>
            <person name="Nolan M."/>
            <person name="Ohm R.A."/>
            <person name="Patyshakuliyeva A."/>
            <person name="Rokas A."/>
            <person name="Ruiz-Duenas F.J."/>
            <person name="Sabat G."/>
            <person name="Salamov A."/>
            <person name="Samejima M."/>
            <person name="Schmutz J."/>
            <person name="Slot J.C."/>
            <person name="St John F."/>
            <person name="Stenlid J."/>
            <person name="Sun H."/>
            <person name="Sun S."/>
            <person name="Syed K."/>
            <person name="Tsang A."/>
            <person name="Wiebenga A."/>
            <person name="Young D."/>
            <person name="Pisabarro A."/>
            <person name="Eastwood D.C."/>
            <person name="Martin F."/>
            <person name="Cullen D."/>
            <person name="Grigoriev I.V."/>
            <person name="Hibbett D.S."/>
        </authorList>
    </citation>
    <scope>NUCLEOTIDE SEQUENCE [LARGE SCALE GENOMIC DNA]</scope>
    <source>
        <strain evidence="4">RWD-64-598 SS2</strain>
    </source>
</reference>
<keyword evidence="2" id="KW-1133">Transmembrane helix</keyword>
<accession>A0A5M3MPN3</accession>
<proteinExistence type="predicted"/>